<dbReference type="GO" id="GO:0010181">
    <property type="term" value="F:FMN binding"/>
    <property type="evidence" value="ECO:0007669"/>
    <property type="project" value="InterPro"/>
</dbReference>
<evidence type="ECO:0000313" key="6">
    <source>
        <dbReference type="EMBL" id="KLE01513.1"/>
    </source>
</evidence>
<dbReference type="PATRIC" id="fig|1447256.3.peg.649"/>
<proteinExistence type="inferred from homology"/>
<accession>A0A0G9KBA5</accession>
<reference evidence="6 7" key="1">
    <citation type="submission" date="2014-01" db="EMBL/GenBank/DDBJ databases">
        <title>Development of a Comparative Genomic Fingerprinting Assay for High Resolution Genotyping of Arcobacter butzleri.</title>
        <authorList>
            <person name="Webb A.L."/>
            <person name="Inglis G.D."/>
            <person name="Kruczkiewicz P."/>
            <person name="Selinger L.B."/>
            <person name="Taboada E.N."/>
        </authorList>
    </citation>
    <scope>NUCLEOTIDE SEQUENCE [LARGE SCALE GENOMIC DNA]</scope>
    <source>
        <strain evidence="6 7">L348</strain>
    </source>
</reference>
<dbReference type="PANTHER" id="PTHR33798:SF5">
    <property type="entry name" value="FLAVIN REDUCTASE LIKE DOMAIN-CONTAINING PROTEIN"/>
    <property type="match status" value="1"/>
</dbReference>
<dbReference type="PANTHER" id="PTHR33798">
    <property type="entry name" value="FLAVOPROTEIN OXYGENASE"/>
    <property type="match status" value="1"/>
</dbReference>
<evidence type="ECO:0000256" key="4">
    <source>
        <dbReference type="ARBA" id="ARBA00038054"/>
    </source>
</evidence>
<evidence type="ECO:0000313" key="7">
    <source>
        <dbReference type="Proteomes" id="UP000035514"/>
    </source>
</evidence>
<evidence type="ECO:0000259" key="5">
    <source>
        <dbReference type="Pfam" id="PF01613"/>
    </source>
</evidence>
<dbReference type="InterPro" id="IPR002563">
    <property type="entry name" value="Flavin_Rdtase-like_dom"/>
</dbReference>
<organism evidence="6 7">
    <name type="scientific">Aliarcobacter butzleri L348</name>
    <dbReference type="NCBI Taxonomy" id="1447256"/>
    <lineage>
        <taxon>Bacteria</taxon>
        <taxon>Pseudomonadati</taxon>
        <taxon>Campylobacterota</taxon>
        <taxon>Epsilonproteobacteria</taxon>
        <taxon>Campylobacterales</taxon>
        <taxon>Arcobacteraceae</taxon>
        <taxon>Aliarcobacter</taxon>
    </lineage>
</organism>
<evidence type="ECO:0000256" key="3">
    <source>
        <dbReference type="ARBA" id="ARBA00022643"/>
    </source>
</evidence>
<keyword evidence="2" id="KW-0285">Flavoprotein</keyword>
<protein>
    <recommendedName>
        <fullName evidence="5">Flavin reductase like domain-containing protein</fullName>
    </recommendedName>
</protein>
<comment type="cofactor">
    <cofactor evidence="1">
        <name>FMN</name>
        <dbReference type="ChEBI" id="CHEBI:58210"/>
    </cofactor>
</comment>
<dbReference type="Proteomes" id="UP000035514">
    <property type="component" value="Unassembled WGS sequence"/>
</dbReference>
<sequence length="202" mass="22915">MIGFLLNGNHLKGEKMILDYKDVNDLNRYKIMSGSIVPRPIAWIVTEDNGVLNAAPFSYFIPISTNPALVIVAIGRKENESPKDTLANILKTKKATICFPNKDNVEQVQKCATQLPKDESEIEKYEIEVKKELEDYPPMICSTQTALFCEYYDTYKVDGDITPVILKINYQYIEDGRINERNHTNIDSIGRSGVTFKAMVDL</sequence>
<evidence type="ECO:0000256" key="1">
    <source>
        <dbReference type="ARBA" id="ARBA00001917"/>
    </source>
</evidence>
<dbReference type="EMBL" id="JAIQ01000066">
    <property type="protein sequence ID" value="KLE01513.1"/>
    <property type="molecule type" value="Genomic_DNA"/>
</dbReference>
<dbReference type="AlphaFoldDB" id="A0A0G9KBA5"/>
<dbReference type="Gene3D" id="2.30.110.10">
    <property type="entry name" value="Electron Transport, Fmn-binding Protein, Chain A"/>
    <property type="match status" value="1"/>
</dbReference>
<dbReference type="InterPro" id="IPR012349">
    <property type="entry name" value="Split_barrel_FMN-bd"/>
</dbReference>
<feature type="domain" description="Flavin reductase like" evidence="5">
    <location>
        <begin position="37"/>
        <end position="170"/>
    </location>
</feature>
<comment type="similarity">
    <text evidence="4">Belongs to the flavoredoxin family.</text>
</comment>
<name>A0A0G9KBA5_9BACT</name>
<dbReference type="GO" id="GO:0016646">
    <property type="term" value="F:oxidoreductase activity, acting on the CH-NH group of donors, NAD or NADP as acceptor"/>
    <property type="evidence" value="ECO:0007669"/>
    <property type="project" value="UniProtKB-ARBA"/>
</dbReference>
<evidence type="ECO:0000256" key="2">
    <source>
        <dbReference type="ARBA" id="ARBA00022630"/>
    </source>
</evidence>
<gene>
    <name evidence="6" type="ORF">AA20_03365</name>
</gene>
<comment type="caution">
    <text evidence="6">The sequence shown here is derived from an EMBL/GenBank/DDBJ whole genome shotgun (WGS) entry which is preliminary data.</text>
</comment>
<dbReference type="SUPFAM" id="SSF50475">
    <property type="entry name" value="FMN-binding split barrel"/>
    <property type="match status" value="1"/>
</dbReference>
<keyword evidence="3" id="KW-0288">FMN</keyword>
<dbReference type="Pfam" id="PF01613">
    <property type="entry name" value="Flavin_Reduct"/>
    <property type="match status" value="1"/>
</dbReference>